<dbReference type="SMART" id="SM00249">
    <property type="entry name" value="PHD"/>
    <property type="match status" value="1"/>
</dbReference>
<keyword evidence="6" id="KW-0805">Transcription regulation</keyword>
<evidence type="ECO:0000256" key="8">
    <source>
        <dbReference type="ARBA" id="ARBA00023155"/>
    </source>
</evidence>
<evidence type="ECO:0000256" key="10">
    <source>
        <dbReference type="ARBA" id="ARBA00023242"/>
    </source>
</evidence>
<evidence type="ECO:0000313" key="15">
    <source>
        <dbReference type="Proteomes" id="UP001168877"/>
    </source>
</evidence>
<dbReference type="InterPro" id="IPR045876">
    <property type="entry name" value="PRHA-like_PHD-finger"/>
</dbReference>
<evidence type="ECO:0000256" key="9">
    <source>
        <dbReference type="ARBA" id="ARBA00023163"/>
    </source>
</evidence>
<feature type="region of interest" description="Disordered" evidence="12">
    <location>
        <begin position="1"/>
        <end position="87"/>
    </location>
</feature>
<keyword evidence="10" id="KW-0539">Nucleus</keyword>
<dbReference type="EMBL" id="JAUESC010000384">
    <property type="protein sequence ID" value="KAK0583159.1"/>
    <property type="molecule type" value="Genomic_DNA"/>
</dbReference>
<name>A0AA39S1N0_ACESA</name>
<keyword evidence="7" id="KW-0238">DNA-binding</keyword>
<dbReference type="GO" id="GO:0008270">
    <property type="term" value="F:zinc ion binding"/>
    <property type="evidence" value="ECO:0007669"/>
    <property type="project" value="UniProtKB-KW"/>
</dbReference>
<dbReference type="PROSITE" id="PS50016">
    <property type="entry name" value="ZF_PHD_2"/>
    <property type="match status" value="1"/>
</dbReference>
<feature type="compositionally biased region" description="Low complexity" evidence="12">
    <location>
        <begin position="286"/>
        <end position="295"/>
    </location>
</feature>
<dbReference type="Proteomes" id="UP001168877">
    <property type="component" value="Unassembled WGS sequence"/>
</dbReference>
<dbReference type="GO" id="GO:0010557">
    <property type="term" value="P:positive regulation of macromolecule biosynthetic process"/>
    <property type="evidence" value="ECO:0007669"/>
    <property type="project" value="UniProtKB-ARBA"/>
</dbReference>
<dbReference type="GO" id="GO:0043565">
    <property type="term" value="F:sequence-specific DNA binding"/>
    <property type="evidence" value="ECO:0007669"/>
    <property type="project" value="UniProtKB-ARBA"/>
</dbReference>
<keyword evidence="5" id="KW-0862">Zinc</keyword>
<feature type="domain" description="PHD-type" evidence="13">
    <location>
        <begin position="177"/>
        <end position="234"/>
    </location>
</feature>
<keyword evidence="9" id="KW-0804">Transcription</keyword>
<comment type="caution">
    <text evidence="14">The sequence shown here is derived from an EMBL/GenBank/DDBJ whole genome shotgun (WGS) entry which is preliminary data.</text>
</comment>
<dbReference type="FunFam" id="3.30.40.10:FF:000270">
    <property type="entry name" value="pathogenesis-related homeodomain protein-like"/>
    <property type="match status" value="1"/>
</dbReference>
<dbReference type="InterPro" id="IPR001965">
    <property type="entry name" value="Znf_PHD"/>
</dbReference>
<evidence type="ECO:0000313" key="14">
    <source>
        <dbReference type="EMBL" id="KAK0583159.1"/>
    </source>
</evidence>
<dbReference type="PANTHER" id="PTHR12628:SF13">
    <property type="entry name" value="HOMEOBOX PROTEIN HAT3.1"/>
    <property type="match status" value="1"/>
</dbReference>
<accession>A0AA39S1N0</accession>
<comment type="subcellular location">
    <subcellularLocation>
        <location evidence="1">Nucleus</location>
    </subcellularLocation>
</comment>
<evidence type="ECO:0000259" key="13">
    <source>
        <dbReference type="PROSITE" id="PS50016"/>
    </source>
</evidence>
<evidence type="ECO:0000256" key="3">
    <source>
        <dbReference type="ARBA" id="ARBA00022723"/>
    </source>
</evidence>
<dbReference type="InterPro" id="IPR019787">
    <property type="entry name" value="Znf_PHD-finger"/>
</dbReference>
<dbReference type="AlphaFoldDB" id="A0AA39S1N0"/>
<evidence type="ECO:0000256" key="1">
    <source>
        <dbReference type="ARBA" id="ARBA00004123"/>
    </source>
</evidence>
<dbReference type="GO" id="GO:0045814">
    <property type="term" value="P:negative regulation of gene expression, epigenetic"/>
    <property type="evidence" value="ECO:0007669"/>
    <property type="project" value="TreeGrafter"/>
</dbReference>
<evidence type="ECO:0000256" key="5">
    <source>
        <dbReference type="ARBA" id="ARBA00022833"/>
    </source>
</evidence>
<dbReference type="InterPro" id="IPR019786">
    <property type="entry name" value="Zinc_finger_PHD-type_CS"/>
</dbReference>
<evidence type="ECO:0000256" key="6">
    <source>
        <dbReference type="ARBA" id="ARBA00023015"/>
    </source>
</evidence>
<dbReference type="GO" id="GO:0005634">
    <property type="term" value="C:nucleus"/>
    <property type="evidence" value="ECO:0007669"/>
    <property type="project" value="UniProtKB-SubCell"/>
</dbReference>
<reference evidence="14" key="1">
    <citation type="journal article" date="2022" name="Plant J.">
        <title>Strategies of tolerance reflected in two North American maple genomes.</title>
        <authorList>
            <person name="McEvoy S.L."/>
            <person name="Sezen U.U."/>
            <person name="Trouern-Trend A."/>
            <person name="McMahon S.M."/>
            <person name="Schaberg P.G."/>
            <person name="Yang J."/>
            <person name="Wegrzyn J.L."/>
            <person name="Swenson N.G."/>
        </authorList>
    </citation>
    <scope>NUCLEOTIDE SEQUENCE</scope>
    <source>
        <strain evidence="14">NS2018</strain>
    </source>
</reference>
<organism evidence="14 15">
    <name type="scientific">Acer saccharum</name>
    <name type="common">Sugar maple</name>
    <dbReference type="NCBI Taxonomy" id="4024"/>
    <lineage>
        <taxon>Eukaryota</taxon>
        <taxon>Viridiplantae</taxon>
        <taxon>Streptophyta</taxon>
        <taxon>Embryophyta</taxon>
        <taxon>Tracheophyta</taxon>
        <taxon>Spermatophyta</taxon>
        <taxon>Magnoliopsida</taxon>
        <taxon>eudicotyledons</taxon>
        <taxon>Gunneridae</taxon>
        <taxon>Pentapetalae</taxon>
        <taxon>rosids</taxon>
        <taxon>malvids</taxon>
        <taxon>Sapindales</taxon>
        <taxon>Sapindaceae</taxon>
        <taxon>Hippocastanoideae</taxon>
        <taxon>Acereae</taxon>
        <taxon>Acer</taxon>
    </lineage>
</organism>
<comment type="similarity">
    <text evidence="2">Belongs to the PHD-associated homeobox family.</text>
</comment>
<dbReference type="PROSITE" id="PS01359">
    <property type="entry name" value="ZF_PHD_1"/>
    <property type="match status" value="1"/>
</dbReference>
<dbReference type="InterPro" id="IPR011011">
    <property type="entry name" value="Znf_FYVE_PHD"/>
</dbReference>
<dbReference type="Pfam" id="PF00628">
    <property type="entry name" value="PHD"/>
    <property type="match status" value="1"/>
</dbReference>
<keyword evidence="3" id="KW-0479">Metal-binding</keyword>
<sequence>MARNCIEESETQTKYAETNFKHGSQGQKTSKSLNKKHLSIGSDRVLRSRSQEKPKAHESNNNLADVSSHGEKKRKKKNNKRRGKTVADDYSRIKTQLRYLLNRINYEKSLIAAYSGEGWKGLNLEKLKPEKELQRATSEILRRKLKIRDLFRHLDSLCEGTFPTSLFDSEGQIDSEDIFCAKCGSKDLPLNNDIILCDGACDRGFHQYCLEPPLLKEDIPPDDEGWLCPGCDCKVDCIDMVNDSEGTNLFITDNWKKVFPEAAAAAGHNQDPNFGLPSDDSDDNDYNPNGPSNDNVYLGLPSDDSEDDYNPDAPEPEEKVMQDSSSSDFTSDSEDLAAVLKDDKSLGNEEDTSTSRPRDSDELKASANDNVYLGLPSDDSDDDDYNPGCSRT</sequence>
<keyword evidence="15" id="KW-1185">Reference proteome</keyword>
<dbReference type="GO" id="GO:0006355">
    <property type="term" value="P:regulation of DNA-templated transcription"/>
    <property type="evidence" value="ECO:0007669"/>
    <property type="project" value="UniProtKB-ARBA"/>
</dbReference>
<keyword evidence="8" id="KW-0371">Homeobox</keyword>
<dbReference type="CDD" id="cd15504">
    <property type="entry name" value="PHD_PRHA_like"/>
    <property type="match status" value="1"/>
</dbReference>
<feature type="compositionally biased region" description="Polar residues" evidence="12">
    <location>
        <begin position="12"/>
        <end position="32"/>
    </location>
</feature>
<proteinExistence type="inferred from homology"/>
<dbReference type="InterPro" id="IPR013083">
    <property type="entry name" value="Znf_RING/FYVE/PHD"/>
</dbReference>
<reference evidence="14" key="2">
    <citation type="submission" date="2023-06" db="EMBL/GenBank/DDBJ databases">
        <authorList>
            <person name="Swenson N.G."/>
            <person name="Wegrzyn J.L."/>
            <person name="Mcevoy S.L."/>
        </authorList>
    </citation>
    <scope>NUCLEOTIDE SEQUENCE</scope>
    <source>
        <strain evidence="14">NS2018</strain>
        <tissue evidence="14">Leaf</tissue>
    </source>
</reference>
<evidence type="ECO:0000256" key="7">
    <source>
        <dbReference type="ARBA" id="ARBA00023125"/>
    </source>
</evidence>
<evidence type="ECO:0000256" key="2">
    <source>
        <dbReference type="ARBA" id="ARBA00007427"/>
    </source>
</evidence>
<feature type="region of interest" description="Disordered" evidence="12">
    <location>
        <begin position="267"/>
        <end position="392"/>
    </location>
</feature>
<feature type="compositionally biased region" description="Basic and acidic residues" evidence="12">
    <location>
        <begin position="44"/>
        <end position="58"/>
    </location>
</feature>
<feature type="compositionally biased region" description="Basic residues" evidence="12">
    <location>
        <begin position="71"/>
        <end position="84"/>
    </location>
</feature>
<gene>
    <name evidence="14" type="ORF">LWI29_034072</name>
</gene>
<dbReference type="Gene3D" id="3.30.40.10">
    <property type="entry name" value="Zinc/RING finger domain, C3HC4 (zinc finger)"/>
    <property type="match status" value="1"/>
</dbReference>
<evidence type="ECO:0000256" key="4">
    <source>
        <dbReference type="ARBA" id="ARBA00022771"/>
    </source>
</evidence>
<evidence type="ECO:0000256" key="11">
    <source>
        <dbReference type="PROSITE-ProRule" id="PRU00146"/>
    </source>
</evidence>
<dbReference type="SUPFAM" id="SSF57903">
    <property type="entry name" value="FYVE/PHD zinc finger"/>
    <property type="match status" value="1"/>
</dbReference>
<protein>
    <recommendedName>
        <fullName evidence="13">PHD-type domain-containing protein</fullName>
    </recommendedName>
</protein>
<keyword evidence="4 11" id="KW-0863">Zinc-finger</keyword>
<evidence type="ECO:0000256" key="12">
    <source>
        <dbReference type="SAM" id="MobiDB-lite"/>
    </source>
</evidence>
<dbReference type="GO" id="GO:0003682">
    <property type="term" value="F:chromatin binding"/>
    <property type="evidence" value="ECO:0007669"/>
    <property type="project" value="TreeGrafter"/>
</dbReference>
<dbReference type="PANTHER" id="PTHR12628">
    <property type="entry name" value="POLYCOMB-LIKE TRANSCRIPTION FACTOR"/>
    <property type="match status" value="1"/>
</dbReference>